<dbReference type="EMBL" id="CP048222">
    <property type="protein sequence ID" value="QHT68916.1"/>
    <property type="molecule type" value="Genomic_DNA"/>
</dbReference>
<protein>
    <recommendedName>
        <fullName evidence="1">ARG and Rhodanese-Phosphatase-superfamily-associated domain-containing protein</fullName>
    </recommendedName>
</protein>
<dbReference type="AlphaFoldDB" id="A0A6C0GLJ6"/>
<name>A0A6C0GLJ6_9BACT</name>
<gene>
    <name evidence="2" type="ORF">GXP67_20805</name>
</gene>
<keyword evidence="3" id="KW-1185">Reference proteome</keyword>
<reference evidence="2 3" key="1">
    <citation type="submission" date="2020-01" db="EMBL/GenBank/DDBJ databases">
        <authorList>
            <person name="Kim M.K."/>
        </authorList>
    </citation>
    <scope>NUCLEOTIDE SEQUENCE [LARGE SCALE GENOMIC DNA]</scope>
    <source>
        <strain evidence="2 3">172606-1</strain>
    </source>
</reference>
<sequence>MTQSLVQAQLADYISACEFRPFEYPVDQSVLRIFTIHTQHEFPKPIIELSKALEQQLAEITEVDQAGSVQQLYVLNHSQSHLLIYEGSLLKGAKQNRVVNATLLLPPVSKNTIPASCVEQGRWHYSSRSFSTSDHHSPQFLRKSIRRNVSASKNLMGNQSEVWSEIRRYALYKQVSNLSSDFEDIYTRSSKTESLFPVGLQLPPCHGVFLNVREHCSMDFVANQEAFMHLQARLIAGYEQQAQRESKALVSEENPVNKVVIPNRAKAIP</sequence>
<dbReference type="RefSeq" id="WP_162444917.1">
    <property type="nucleotide sequence ID" value="NZ_CP048222.1"/>
</dbReference>
<evidence type="ECO:0000313" key="2">
    <source>
        <dbReference type="EMBL" id="QHT68916.1"/>
    </source>
</evidence>
<proteinExistence type="predicted"/>
<dbReference type="Proteomes" id="UP000480178">
    <property type="component" value="Chromosome"/>
</dbReference>
<evidence type="ECO:0000259" key="1">
    <source>
        <dbReference type="Pfam" id="PF20208"/>
    </source>
</evidence>
<dbReference type="Pfam" id="PF20208">
    <property type="entry name" value="ARPP-1"/>
    <property type="match status" value="1"/>
</dbReference>
<dbReference type="InterPro" id="IPR046699">
    <property type="entry name" value="ARPP-1"/>
</dbReference>
<organism evidence="2 3">
    <name type="scientific">Rhodocytophaga rosea</name>
    <dbReference type="NCBI Taxonomy" id="2704465"/>
    <lineage>
        <taxon>Bacteria</taxon>
        <taxon>Pseudomonadati</taxon>
        <taxon>Bacteroidota</taxon>
        <taxon>Cytophagia</taxon>
        <taxon>Cytophagales</taxon>
        <taxon>Rhodocytophagaceae</taxon>
        <taxon>Rhodocytophaga</taxon>
    </lineage>
</organism>
<accession>A0A6C0GLJ6</accession>
<dbReference type="KEGG" id="rhoz:GXP67_20805"/>
<evidence type="ECO:0000313" key="3">
    <source>
        <dbReference type="Proteomes" id="UP000480178"/>
    </source>
</evidence>
<feature type="domain" description="ARG and Rhodanese-Phosphatase-superfamily-associated" evidence="1">
    <location>
        <begin position="25"/>
        <end position="249"/>
    </location>
</feature>